<dbReference type="SUPFAM" id="SSF46785">
    <property type="entry name" value="Winged helix' DNA-binding domain"/>
    <property type="match status" value="1"/>
</dbReference>
<dbReference type="GO" id="GO:0003677">
    <property type="term" value="F:DNA binding"/>
    <property type="evidence" value="ECO:0007669"/>
    <property type="project" value="UniProtKB-KW"/>
</dbReference>
<evidence type="ECO:0000313" key="3">
    <source>
        <dbReference type="Proteomes" id="UP000555407"/>
    </source>
</evidence>
<comment type="caution">
    <text evidence="2">The sequence shown here is derived from an EMBL/GenBank/DDBJ whole genome shotgun (WGS) entry which is preliminary data.</text>
</comment>
<dbReference type="InterPro" id="IPR052509">
    <property type="entry name" value="Metal_resp_DNA-bind_regulator"/>
</dbReference>
<dbReference type="AlphaFoldDB" id="A0A7X6A4F9"/>
<reference evidence="2 3" key="1">
    <citation type="submission" date="2020-03" db="EMBL/GenBank/DDBJ databases">
        <title>Sequencing the genomes of 1000 actinobacteria strains.</title>
        <authorList>
            <person name="Klenk H.-P."/>
        </authorList>
    </citation>
    <scope>NUCLEOTIDE SEQUENCE [LARGE SCALE GENOMIC DNA]</scope>
    <source>
        <strain evidence="2 3">DSM 45490</strain>
    </source>
</reference>
<feature type="domain" description="Transcription regulator PadR N-terminal" evidence="1">
    <location>
        <begin position="32"/>
        <end position="101"/>
    </location>
</feature>
<sequence>MPKSDSVAGHSTVEEHSKLFRDLLLGFVKIHVLHHASVDAIYGAGIAAELEGHGYRLSPGTLYPLLHNLEAARLVAREERIVEGKIRKYYHITPLGRQALDESRKKLADLVDEVLAAR</sequence>
<dbReference type="EMBL" id="JAASRO010000001">
    <property type="protein sequence ID" value="NIK61416.1"/>
    <property type="molecule type" value="Genomic_DNA"/>
</dbReference>
<dbReference type="InterPro" id="IPR036390">
    <property type="entry name" value="WH_DNA-bd_sf"/>
</dbReference>
<name>A0A7X6A4F9_9ACTN</name>
<dbReference type="RefSeq" id="WP_167215907.1">
    <property type="nucleotide sequence ID" value="NZ_JAASRO010000001.1"/>
</dbReference>
<dbReference type="Gene3D" id="1.10.10.10">
    <property type="entry name" value="Winged helix-like DNA-binding domain superfamily/Winged helix DNA-binding domain"/>
    <property type="match status" value="1"/>
</dbReference>
<dbReference type="PANTHER" id="PTHR33169">
    <property type="entry name" value="PADR-FAMILY TRANSCRIPTIONAL REGULATOR"/>
    <property type="match status" value="1"/>
</dbReference>
<keyword evidence="2" id="KW-0238">DNA-binding</keyword>
<proteinExistence type="predicted"/>
<dbReference type="InterPro" id="IPR036388">
    <property type="entry name" value="WH-like_DNA-bd_sf"/>
</dbReference>
<evidence type="ECO:0000259" key="1">
    <source>
        <dbReference type="Pfam" id="PF03551"/>
    </source>
</evidence>
<gene>
    <name evidence="2" type="ORF">BJY22_007133</name>
</gene>
<accession>A0A7X6A4F9</accession>
<keyword evidence="3" id="KW-1185">Reference proteome</keyword>
<evidence type="ECO:0000313" key="2">
    <source>
        <dbReference type="EMBL" id="NIK61416.1"/>
    </source>
</evidence>
<dbReference type="PANTHER" id="PTHR33169:SF14">
    <property type="entry name" value="TRANSCRIPTIONAL REGULATOR RV3488"/>
    <property type="match status" value="1"/>
</dbReference>
<protein>
    <submittedName>
        <fullName evidence="2">DNA-binding PadR family transcriptional regulator</fullName>
    </submittedName>
</protein>
<organism evidence="2 3">
    <name type="scientific">Kribbella shirazensis</name>
    <dbReference type="NCBI Taxonomy" id="1105143"/>
    <lineage>
        <taxon>Bacteria</taxon>
        <taxon>Bacillati</taxon>
        <taxon>Actinomycetota</taxon>
        <taxon>Actinomycetes</taxon>
        <taxon>Propionibacteriales</taxon>
        <taxon>Kribbellaceae</taxon>
        <taxon>Kribbella</taxon>
    </lineage>
</organism>
<dbReference type="Proteomes" id="UP000555407">
    <property type="component" value="Unassembled WGS sequence"/>
</dbReference>
<dbReference type="Pfam" id="PF03551">
    <property type="entry name" value="PadR"/>
    <property type="match status" value="1"/>
</dbReference>
<dbReference type="InterPro" id="IPR005149">
    <property type="entry name" value="Tscrpt_reg_PadR_N"/>
</dbReference>